<gene>
    <name evidence="2" type="ORF">CS022_19165</name>
</gene>
<dbReference type="OrthoDB" id="5949386at2"/>
<dbReference type="Pfam" id="PF12833">
    <property type="entry name" value="HTH_18"/>
    <property type="match status" value="1"/>
</dbReference>
<evidence type="ECO:0000259" key="1">
    <source>
        <dbReference type="PROSITE" id="PS01124"/>
    </source>
</evidence>
<keyword evidence="3" id="KW-1185">Reference proteome</keyword>
<comment type="caution">
    <text evidence="2">The sequence shown here is derived from an EMBL/GenBank/DDBJ whole genome shotgun (WGS) entry which is preliminary data.</text>
</comment>
<dbReference type="InterPro" id="IPR018060">
    <property type="entry name" value="HTH_AraC"/>
</dbReference>
<dbReference type="Gene3D" id="1.10.10.60">
    <property type="entry name" value="Homeodomain-like"/>
    <property type="match status" value="1"/>
</dbReference>
<dbReference type="PANTHER" id="PTHR11019">
    <property type="entry name" value="HTH-TYPE TRANSCRIPTIONAL REGULATOR NIMR"/>
    <property type="match status" value="1"/>
</dbReference>
<evidence type="ECO:0000313" key="3">
    <source>
        <dbReference type="Proteomes" id="UP000290287"/>
    </source>
</evidence>
<feature type="domain" description="HTH araC/xylS-type" evidence="1">
    <location>
        <begin position="123"/>
        <end position="220"/>
    </location>
</feature>
<sequence length="242" mass="27240">MGLITVVKGGIVEVRVGNARYLSPSQFAIWIPQGIGHTSYMRRSVSYCSVTISRERAELFPERPCLIEVSDLTSAIAETIKHNGITIPETEQDIRLAEVMFDQLLTAKQYSRFIPSTTDTLIQPIIDAFEKDPADAMTLTEWANKLHTTERTVARQCLSELGMSFTEWRSRVRFVQALTLLKQGKQVKEVALPLGSTRVHRLSPCLKSMQTVPQSNISNKAHCRDNDVGTYKKRQQNAVFNA</sequence>
<dbReference type="AlphaFoldDB" id="A0A4Q0YM47"/>
<dbReference type="GO" id="GO:0003700">
    <property type="term" value="F:DNA-binding transcription factor activity"/>
    <property type="evidence" value="ECO:0007669"/>
    <property type="project" value="InterPro"/>
</dbReference>
<proteinExistence type="predicted"/>
<evidence type="ECO:0000313" key="2">
    <source>
        <dbReference type="EMBL" id="RXJ71880.1"/>
    </source>
</evidence>
<dbReference type="Proteomes" id="UP000290287">
    <property type="component" value="Unassembled WGS sequence"/>
</dbReference>
<protein>
    <submittedName>
        <fullName evidence="2">AraC family transcriptional regulator</fullName>
    </submittedName>
</protein>
<name>A0A4Q0YM47_9GAMM</name>
<organism evidence="2 3">
    <name type="scientific">Veronia nyctiphanis</name>
    <dbReference type="NCBI Taxonomy" id="1278244"/>
    <lineage>
        <taxon>Bacteria</taxon>
        <taxon>Pseudomonadati</taxon>
        <taxon>Pseudomonadota</taxon>
        <taxon>Gammaproteobacteria</taxon>
        <taxon>Vibrionales</taxon>
        <taxon>Vibrionaceae</taxon>
        <taxon>Veronia</taxon>
    </lineage>
</organism>
<dbReference type="EMBL" id="PEIB01000030">
    <property type="protein sequence ID" value="RXJ71880.1"/>
    <property type="molecule type" value="Genomic_DNA"/>
</dbReference>
<dbReference type="GO" id="GO:0043565">
    <property type="term" value="F:sequence-specific DNA binding"/>
    <property type="evidence" value="ECO:0007669"/>
    <property type="project" value="InterPro"/>
</dbReference>
<dbReference type="PANTHER" id="PTHR11019:SF190">
    <property type="entry name" value="ARAC-FAMILY REGULATORY PROTEIN"/>
    <property type="match status" value="1"/>
</dbReference>
<reference evidence="2 3" key="1">
    <citation type="submission" date="2017-10" db="EMBL/GenBank/DDBJ databases">
        <title>Nyctiphanis sp. nov., isolated from the stomach of the euphausiid Nyctiphanes simplex (Hansen, 1911) in the Gulf of California.</title>
        <authorList>
            <person name="Gomez-Gil B."/>
            <person name="Aguilar-Mendez M."/>
            <person name="Lopez-Cortes A."/>
            <person name="Gomez-Gutierrez J."/>
            <person name="Roque A."/>
            <person name="Lang E."/>
            <person name="Gonzalez-Castillo A."/>
        </authorList>
    </citation>
    <scope>NUCLEOTIDE SEQUENCE [LARGE SCALE GENOMIC DNA]</scope>
    <source>
        <strain evidence="2 3">CAIM 600</strain>
    </source>
</reference>
<dbReference type="PROSITE" id="PS01124">
    <property type="entry name" value="HTH_ARAC_FAMILY_2"/>
    <property type="match status" value="1"/>
</dbReference>
<dbReference type="RefSeq" id="WP_129123588.1">
    <property type="nucleotide sequence ID" value="NZ_PEIB01000030.1"/>
</dbReference>
<accession>A0A4Q0YM47</accession>